<reference evidence="1" key="1">
    <citation type="submission" date="2022-04" db="EMBL/GenBank/DDBJ databases">
        <title>Genome of the entomopathogenic fungus Entomophthora muscae.</title>
        <authorList>
            <person name="Elya C."/>
            <person name="Lovett B.R."/>
            <person name="Lee E."/>
            <person name="Macias A.M."/>
            <person name="Hajek A.E."/>
            <person name="De Bivort B.L."/>
            <person name="Kasson M.T."/>
            <person name="De Fine Licht H.H."/>
            <person name="Stajich J.E."/>
        </authorList>
    </citation>
    <scope>NUCLEOTIDE SEQUENCE</scope>
    <source>
        <strain evidence="1">Berkeley</strain>
    </source>
</reference>
<evidence type="ECO:0000313" key="1">
    <source>
        <dbReference type="EMBL" id="KAJ9089937.1"/>
    </source>
</evidence>
<sequence length="98" mass="10924">MVPTLFRAIHEVLKQFKVFEKFSKSNTPLNSVLPGHTQLPFEFQGIPLALDRATKKVGHVQAQPLRNLEKLAHTLNEQFVLSFTAKTSSPSLVSPPTT</sequence>
<accession>A0ACC2UT45</accession>
<comment type="caution">
    <text evidence="1">The sequence shown here is derived from an EMBL/GenBank/DDBJ whole genome shotgun (WGS) entry which is preliminary data.</text>
</comment>
<gene>
    <name evidence="1" type="ORF">DSO57_1008035</name>
</gene>
<name>A0ACC2UT45_9FUNG</name>
<protein>
    <submittedName>
        <fullName evidence="1">Uncharacterized protein</fullName>
    </submittedName>
</protein>
<organism evidence="1 2">
    <name type="scientific">Entomophthora muscae</name>
    <dbReference type="NCBI Taxonomy" id="34485"/>
    <lineage>
        <taxon>Eukaryota</taxon>
        <taxon>Fungi</taxon>
        <taxon>Fungi incertae sedis</taxon>
        <taxon>Zoopagomycota</taxon>
        <taxon>Entomophthoromycotina</taxon>
        <taxon>Entomophthoromycetes</taxon>
        <taxon>Entomophthorales</taxon>
        <taxon>Entomophthoraceae</taxon>
        <taxon>Entomophthora</taxon>
    </lineage>
</organism>
<proteinExistence type="predicted"/>
<dbReference type="EMBL" id="QTSX02000024">
    <property type="protein sequence ID" value="KAJ9089937.1"/>
    <property type="molecule type" value="Genomic_DNA"/>
</dbReference>
<keyword evidence="2" id="KW-1185">Reference proteome</keyword>
<evidence type="ECO:0000313" key="2">
    <source>
        <dbReference type="Proteomes" id="UP001165960"/>
    </source>
</evidence>
<dbReference type="Proteomes" id="UP001165960">
    <property type="component" value="Unassembled WGS sequence"/>
</dbReference>